<gene>
    <name evidence="1" type="ORF">SCHPADRAFT_515963</name>
</gene>
<dbReference type="InParanoid" id="A0A0H2RM37"/>
<evidence type="ECO:0000313" key="1">
    <source>
        <dbReference type="EMBL" id="KLO10523.1"/>
    </source>
</evidence>
<dbReference type="EMBL" id="KQ086024">
    <property type="protein sequence ID" value="KLO10523.1"/>
    <property type="molecule type" value="Genomic_DNA"/>
</dbReference>
<keyword evidence="2" id="KW-1185">Reference proteome</keyword>
<evidence type="ECO:0000313" key="2">
    <source>
        <dbReference type="Proteomes" id="UP000053477"/>
    </source>
</evidence>
<protein>
    <submittedName>
        <fullName evidence="1">Uncharacterized protein</fullName>
    </submittedName>
</protein>
<accession>A0A0H2RM37</accession>
<reference evidence="1 2" key="1">
    <citation type="submission" date="2015-04" db="EMBL/GenBank/DDBJ databases">
        <title>Complete genome sequence of Schizopora paradoxa KUC8140, a cosmopolitan wood degrader in East Asia.</title>
        <authorList>
            <consortium name="DOE Joint Genome Institute"/>
            <person name="Min B."/>
            <person name="Park H."/>
            <person name="Jang Y."/>
            <person name="Kim J.-J."/>
            <person name="Kim K.H."/>
            <person name="Pangilinan J."/>
            <person name="Lipzen A."/>
            <person name="Riley R."/>
            <person name="Grigoriev I.V."/>
            <person name="Spatafora J.W."/>
            <person name="Choi I.-G."/>
        </authorList>
    </citation>
    <scope>NUCLEOTIDE SEQUENCE [LARGE SCALE GENOMIC DNA]</scope>
    <source>
        <strain evidence="1 2">KUC8140</strain>
    </source>
</reference>
<dbReference type="AlphaFoldDB" id="A0A0H2RM37"/>
<organism evidence="1 2">
    <name type="scientific">Schizopora paradoxa</name>
    <dbReference type="NCBI Taxonomy" id="27342"/>
    <lineage>
        <taxon>Eukaryota</taxon>
        <taxon>Fungi</taxon>
        <taxon>Dikarya</taxon>
        <taxon>Basidiomycota</taxon>
        <taxon>Agaricomycotina</taxon>
        <taxon>Agaricomycetes</taxon>
        <taxon>Hymenochaetales</taxon>
        <taxon>Schizoporaceae</taxon>
        <taxon>Schizopora</taxon>
    </lineage>
</organism>
<proteinExistence type="predicted"/>
<name>A0A0H2RM37_9AGAM</name>
<sequence>MTNELFHLLSRASVLDVSTTKSSKYGCRIRVSLLPSRCTIHGLRYPRGRKRQLDETERGNLGIASSKQLIYLVWRRENTVGAFQRLSRFRNSRVRLRISPLVVPSSRSEVGEHSTLSASGDAHDVFSSIRRRALFLLHQHCPRSKNPRVHHTLHLTLGSKLWCFLRKLPMVSSVGF</sequence>
<dbReference type="Proteomes" id="UP000053477">
    <property type="component" value="Unassembled WGS sequence"/>
</dbReference>